<feature type="domain" description="Putative restriction endonuclease" evidence="1">
    <location>
        <begin position="13"/>
        <end position="168"/>
    </location>
</feature>
<evidence type="ECO:0000259" key="1">
    <source>
        <dbReference type="Pfam" id="PF05685"/>
    </source>
</evidence>
<evidence type="ECO:0000313" key="3">
    <source>
        <dbReference type="Proteomes" id="UP001500279"/>
    </source>
</evidence>
<gene>
    <name evidence="2" type="ORF">GCM10009107_25640</name>
</gene>
<evidence type="ECO:0000313" key="2">
    <source>
        <dbReference type="EMBL" id="GAA0752122.1"/>
    </source>
</evidence>
<dbReference type="Gene3D" id="3.90.1570.10">
    <property type="entry name" value="tt1808, chain A"/>
    <property type="match status" value="1"/>
</dbReference>
<reference evidence="2 3" key="1">
    <citation type="journal article" date="2019" name="Int. J. Syst. Evol. Microbiol.">
        <title>The Global Catalogue of Microorganisms (GCM) 10K type strain sequencing project: providing services to taxonomists for standard genome sequencing and annotation.</title>
        <authorList>
            <consortium name="The Broad Institute Genomics Platform"/>
            <consortium name="The Broad Institute Genome Sequencing Center for Infectious Disease"/>
            <person name="Wu L."/>
            <person name="Ma J."/>
        </authorList>
    </citation>
    <scope>NUCLEOTIDE SEQUENCE [LARGE SCALE GENOMIC DNA]</scope>
    <source>
        <strain evidence="2 3">JCM 15503</strain>
    </source>
</reference>
<keyword evidence="2" id="KW-0255">Endonuclease</keyword>
<dbReference type="RefSeq" id="WP_141289273.1">
    <property type="nucleotide sequence ID" value="NZ_BAAAEW010000014.1"/>
</dbReference>
<organism evidence="2 3">
    <name type="scientific">Ideonella azotifigens</name>
    <dbReference type="NCBI Taxonomy" id="513160"/>
    <lineage>
        <taxon>Bacteria</taxon>
        <taxon>Pseudomonadati</taxon>
        <taxon>Pseudomonadota</taxon>
        <taxon>Betaproteobacteria</taxon>
        <taxon>Burkholderiales</taxon>
        <taxon>Sphaerotilaceae</taxon>
        <taxon>Ideonella</taxon>
    </lineage>
</organism>
<dbReference type="InterPro" id="IPR011335">
    <property type="entry name" value="Restrct_endonuc-II-like"/>
</dbReference>
<accession>A0ABN1K1G5</accession>
<dbReference type="PANTHER" id="PTHR36558">
    <property type="entry name" value="GLR1098 PROTEIN"/>
    <property type="match status" value="1"/>
</dbReference>
<comment type="caution">
    <text evidence="2">The sequence shown here is derived from an EMBL/GenBank/DDBJ whole genome shotgun (WGS) entry which is preliminary data.</text>
</comment>
<dbReference type="SUPFAM" id="SSF52980">
    <property type="entry name" value="Restriction endonuclease-like"/>
    <property type="match status" value="1"/>
</dbReference>
<keyword evidence="2" id="KW-0540">Nuclease</keyword>
<name>A0ABN1K1G5_9BURK</name>
<dbReference type="CDD" id="cd06260">
    <property type="entry name" value="DUF820-like"/>
    <property type="match status" value="1"/>
</dbReference>
<sequence length="192" mass="21171">MGQPATPTRLTREDYLTWETAQAERHELINGEPYAMAGAEDRHVTVSLNLAMALRQHLAGSPCRTYMADMKLEVAASQSFFYPDVLVTCSEADRASALVKREPVLVVEVLSPGTAAFDRGGMFAHYRQLASLKEYVLVDLDSRRTDVYRPGADGLWVLHPFEPAQPLALASVDLSITPEALWAEVDEAPTLP</sequence>
<dbReference type="InterPro" id="IPR012296">
    <property type="entry name" value="Nuclease_put_TT1808"/>
</dbReference>
<dbReference type="EMBL" id="BAAAEW010000014">
    <property type="protein sequence ID" value="GAA0752122.1"/>
    <property type="molecule type" value="Genomic_DNA"/>
</dbReference>
<protein>
    <submittedName>
        <fullName evidence="2">Uma2 family endonuclease</fullName>
    </submittedName>
</protein>
<dbReference type="PANTHER" id="PTHR36558:SF1">
    <property type="entry name" value="RESTRICTION ENDONUCLEASE DOMAIN-CONTAINING PROTEIN-RELATED"/>
    <property type="match status" value="1"/>
</dbReference>
<dbReference type="InterPro" id="IPR008538">
    <property type="entry name" value="Uma2"/>
</dbReference>
<dbReference type="Proteomes" id="UP001500279">
    <property type="component" value="Unassembled WGS sequence"/>
</dbReference>
<dbReference type="Pfam" id="PF05685">
    <property type="entry name" value="Uma2"/>
    <property type="match status" value="1"/>
</dbReference>
<dbReference type="GO" id="GO:0004519">
    <property type="term" value="F:endonuclease activity"/>
    <property type="evidence" value="ECO:0007669"/>
    <property type="project" value="UniProtKB-KW"/>
</dbReference>
<keyword evidence="3" id="KW-1185">Reference proteome</keyword>
<keyword evidence="2" id="KW-0378">Hydrolase</keyword>
<proteinExistence type="predicted"/>